<feature type="compositionally biased region" description="Low complexity" evidence="1">
    <location>
        <begin position="876"/>
        <end position="896"/>
    </location>
</feature>
<feature type="region of interest" description="Disordered" evidence="1">
    <location>
        <begin position="457"/>
        <end position="553"/>
    </location>
</feature>
<organism evidence="3 4">
    <name type="scientific">Orchesella dallaii</name>
    <dbReference type="NCBI Taxonomy" id="48710"/>
    <lineage>
        <taxon>Eukaryota</taxon>
        <taxon>Metazoa</taxon>
        <taxon>Ecdysozoa</taxon>
        <taxon>Arthropoda</taxon>
        <taxon>Hexapoda</taxon>
        <taxon>Collembola</taxon>
        <taxon>Entomobryomorpha</taxon>
        <taxon>Entomobryoidea</taxon>
        <taxon>Orchesellidae</taxon>
        <taxon>Orchesellinae</taxon>
        <taxon>Orchesella</taxon>
    </lineage>
</organism>
<reference evidence="3 4" key="1">
    <citation type="submission" date="2024-08" db="EMBL/GenBank/DDBJ databases">
        <authorList>
            <person name="Cucini C."/>
            <person name="Frati F."/>
        </authorList>
    </citation>
    <scope>NUCLEOTIDE SEQUENCE [LARGE SCALE GENOMIC DNA]</scope>
</reference>
<evidence type="ECO:0000313" key="4">
    <source>
        <dbReference type="Proteomes" id="UP001642540"/>
    </source>
</evidence>
<keyword evidence="2" id="KW-1133">Transmembrane helix</keyword>
<evidence type="ECO:0000256" key="2">
    <source>
        <dbReference type="SAM" id="Phobius"/>
    </source>
</evidence>
<feature type="region of interest" description="Disordered" evidence="1">
    <location>
        <begin position="770"/>
        <end position="795"/>
    </location>
</feature>
<proteinExistence type="predicted"/>
<feature type="region of interest" description="Disordered" evidence="1">
    <location>
        <begin position="299"/>
        <end position="318"/>
    </location>
</feature>
<feature type="compositionally biased region" description="Basic residues" evidence="1">
    <location>
        <begin position="866"/>
        <end position="875"/>
    </location>
</feature>
<feature type="region of interest" description="Disordered" evidence="1">
    <location>
        <begin position="834"/>
        <end position="926"/>
    </location>
</feature>
<comment type="caution">
    <text evidence="3">The sequence shown here is derived from an EMBL/GenBank/DDBJ whole genome shotgun (WGS) entry which is preliminary data.</text>
</comment>
<accession>A0ABP1QXW0</accession>
<dbReference type="EMBL" id="CAXLJM020000049">
    <property type="protein sequence ID" value="CAL8114126.1"/>
    <property type="molecule type" value="Genomic_DNA"/>
</dbReference>
<feature type="compositionally biased region" description="Acidic residues" evidence="1">
    <location>
        <begin position="843"/>
        <end position="858"/>
    </location>
</feature>
<feature type="compositionally biased region" description="Low complexity" evidence="1">
    <location>
        <begin position="774"/>
        <end position="795"/>
    </location>
</feature>
<evidence type="ECO:0000256" key="1">
    <source>
        <dbReference type="SAM" id="MobiDB-lite"/>
    </source>
</evidence>
<dbReference type="Proteomes" id="UP001642540">
    <property type="component" value="Unassembled WGS sequence"/>
</dbReference>
<feature type="transmembrane region" description="Helical" evidence="2">
    <location>
        <begin position="733"/>
        <end position="755"/>
    </location>
</feature>
<gene>
    <name evidence="3" type="ORF">ODALV1_LOCUS16324</name>
</gene>
<keyword evidence="2" id="KW-0472">Membrane</keyword>
<feature type="compositionally biased region" description="Basic and acidic residues" evidence="1">
    <location>
        <begin position="196"/>
        <end position="208"/>
    </location>
</feature>
<feature type="compositionally biased region" description="Basic and acidic residues" evidence="1">
    <location>
        <begin position="916"/>
        <end position="925"/>
    </location>
</feature>
<evidence type="ECO:0000313" key="3">
    <source>
        <dbReference type="EMBL" id="CAL8114126.1"/>
    </source>
</evidence>
<sequence>MMEMIMKEKSRELPLKQTEEKQEAEIVYGPFQKVVWLTRSFTGHHHQSLLCNSYQHLEMGQFRKIWGMCSILTFLCSILQFASGAPDSLGIPIIKSLLQGSSEGLKDLVNSHSSKLLPQLTADGSANSPHDINSLISKFSPKQGRLDPVVVEMLSAFDRNYRDTGGSSTESQFPDEGSSNRVASSTEENGIIWQDTESRTTKRDRESSKFSSRYRSNKTEPTTNIFTRSHNDTNNVTDPSDSDSHMLPFDHITDPNIRNHRLYDWEFETYKNFTHIDQAEDLMADEDHATETRVSIVAAPPPTTMHPSPQMTNKNEEKNGESIIPSGWVTKPNGSKSKRVKVKGVPHIVISLEDTSEPGFDHRVHVPGSYLKLPMDSAERSAYRPREPLRQSSTENIVYVHGSAEEVPYPYSGRRDSTDHELDGRYADRSHKFRPSAADLSDAVFIDPDQDFFTSTVKSSDLRRQDDQEISSETLPKRRRKKLRKITKKEDIDDLSQSDRFSHRNSERHDLDDSDSYQSKHSDRPGISYSPEYSRSNLVGKNDENHGRAHVPVRNGYNAITRVPAPHGLIKPSKYLGTVENTRIKSDRILYPGGGDEYTMSQGQGQPVNYEPLDTPSHHHDGGIGNYYSLHSDPGLHSNLGSTGNDANSHPFAHQNHELTSTEYLGMGHRFQNALNSLNIFGHQQPGKKLQPSAADQVIAPGNIQDFYHPYAAEDHHVNQYYDDGYSSWSNTFFILAGLIAFTAVFALLLPTFITSGRIGKKHHRHDLDEEDLNTSTYAGSSSNNNNNYNYDNTTDDVGQNPDLWHEIKGAYNDLVNLFRGDYSLLSKFKKEPDGPKIVFRDDDQDESDDDDEEDDEKNDNSVPLRNRKRERYVKKQQQLLKQQQQQQKRQQQQKKQGQKATKKTLVSKTNIQAGRDNKDGKSGKTIDATSVNNLVVVSGPAAGPLSKTIQEEEHSSPRAVTGFIFPDNSTMATIPLFNTTAGALVSAADSFLNEWAQVQLINNH</sequence>
<keyword evidence="2" id="KW-0812">Transmembrane</keyword>
<feature type="compositionally biased region" description="Basic and acidic residues" evidence="1">
    <location>
        <begin position="500"/>
        <end position="511"/>
    </location>
</feature>
<protein>
    <submittedName>
        <fullName evidence="3">Uncharacterized protein</fullName>
    </submittedName>
</protein>
<feature type="compositionally biased region" description="Polar residues" evidence="1">
    <location>
        <begin position="165"/>
        <end position="188"/>
    </location>
</feature>
<feature type="compositionally biased region" description="Polar residues" evidence="1">
    <location>
        <begin position="209"/>
        <end position="239"/>
    </location>
</feature>
<feature type="region of interest" description="Disordered" evidence="1">
    <location>
        <begin position="161"/>
        <end position="242"/>
    </location>
</feature>
<feature type="compositionally biased region" description="Basic residues" evidence="1">
    <location>
        <begin position="477"/>
        <end position="487"/>
    </location>
</feature>
<name>A0ABP1QXW0_9HEXA</name>
<keyword evidence="4" id="KW-1185">Reference proteome</keyword>